<evidence type="ECO:0000256" key="1">
    <source>
        <dbReference type="SAM" id="MobiDB-lite"/>
    </source>
</evidence>
<reference evidence="2" key="2">
    <citation type="journal article" date="2023" name="Commun. Biol.">
        <title>Intrasexual cuticular hydrocarbon dimorphism in a wasp sheds light on hydrocarbon biosynthesis genes in Hymenoptera.</title>
        <authorList>
            <person name="Moris V.C."/>
            <person name="Podsiadlowski L."/>
            <person name="Martin S."/>
            <person name="Oeyen J.P."/>
            <person name="Donath A."/>
            <person name="Petersen M."/>
            <person name="Wilbrandt J."/>
            <person name="Misof B."/>
            <person name="Liedtke D."/>
            <person name="Thamm M."/>
            <person name="Scheiner R."/>
            <person name="Schmitt T."/>
            <person name="Niehuis O."/>
        </authorList>
    </citation>
    <scope>NUCLEOTIDE SEQUENCE</scope>
    <source>
        <strain evidence="2">GBR_01_08_01A</strain>
    </source>
</reference>
<sequence length="139" mass="15384">MLHTPPKENRGQASVSSQEPVEEKEIEPSGNPMDNVQSRVEEIAHIKLPPFWTNMPDLWFIQCKSCSIRAFLVGISELTLQKLADVADRLLESCGNAFIMSTGTYSAPPVTGAPVNDFEGRLTLLEKSMEAMLSSFDKL</sequence>
<organism evidence="2 3">
    <name type="scientific">Odynerus spinipes</name>
    <dbReference type="NCBI Taxonomy" id="1348599"/>
    <lineage>
        <taxon>Eukaryota</taxon>
        <taxon>Metazoa</taxon>
        <taxon>Ecdysozoa</taxon>
        <taxon>Arthropoda</taxon>
        <taxon>Hexapoda</taxon>
        <taxon>Insecta</taxon>
        <taxon>Pterygota</taxon>
        <taxon>Neoptera</taxon>
        <taxon>Endopterygota</taxon>
        <taxon>Hymenoptera</taxon>
        <taxon>Apocrita</taxon>
        <taxon>Aculeata</taxon>
        <taxon>Vespoidea</taxon>
        <taxon>Vespidae</taxon>
        <taxon>Eumeninae</taxon>
        <taxon>Odynerus</taxon>
    </lineage>
</organism>
<dbReference type="Proteomes" id="UP001258017">
    <property type="component" value="Unassembled WGS sequence"/>
</dbReference>
<gene>
    <name evidence="2" type="ORF">KPH14_012712</name>
</gene>
<evidence type="ECO:0000313" key="3">
    <source>
        <dbReference type="Proteomes" id="UP001258017"/>
    </source>
</evidence>
<proteinExistence type="predicted"/>
<dbReference type="AlphaFoldDB" id="A0AAD9RDY9"/>
<keyword evidence="3" id="KW-1185">Reference proteome</keyword>
<evidence type="ECO:0000313" key="2">
    <source>
        <dbReference type="EMBL" id="KAK2577899.1"/>
    </source>
</evidence>
<name>A0AAD9RDY9_9HYME</name>
<comment type="caution">
    <text evidence="2">The sequence shown here is derived from an EMBL/GenBank/DDBJ whole genome shotgun (WGS) entry which is preliminary data.</text>
</comment>
<reference evidence="2" key="1">
    <citation type="submission" date="2021-08" db="EMBL/GenBank/DDBJ databases">
        <authorList>
            <person name="Misof B."/>
            <person name="Oliver O."/>
            <person name="Podsiadlowski L."/>
            <person name="Donath A."/>
            <person name="Peters R."/>
            <person name="Mayer C."/>
            <person name="Rust J."/>
            <person name="Gunkel S."/>
            <person name="Lesny P."/>
            <person name="Martin S."/>
            <person name="Oeyen J.P."/>
            <person name="Petersen M."/>
            <person name="Panagiotis P."/>
            <person name="Wilbrandt J."/>
            <person name="Tanja T."/>
        </authorList>
    </citation>
    <scope>NUCLEOTIDE SEQUENCE</scope>
    <source>
        <strain evidence="2">GBR_01_08_01A</strain>
        <tissue evidence="2">Thorax + abdomen</tissue>
    </source>
</reference>
<feature type="compositionally biased region" description="Basic and acidic residues" evidence="1">
    <location>
        <begin position="1"/>
        <end position="10"/>
    </location>
</feature>
<accession>A0AAD9RDY9</accession>
<dbReference type="EMBL" id="JAIFRP010000893">
    <property type="protein sequence ID" value="KAK2577899.1"/>
    <property type="molecule type" value="Genomic_DNA"/>
</dbReference>
<feature type="region of interest" description="Disordered" evidence="1">
    <location>
        <begin position="1"/>
        <end position="37"/>
    </location>
</feature>
<protein>
    <submittedName>
        <fullName evidence="2">Uncharacterized protein</fullName>
    </submittedName>
</protein>